<keyword evidence="13" id="KW-0812">Transmembrane</keyword>
<dbReference type="AlphaFoldDB" id="A0A369B8H1"/>
<comment type="function">
    <text evidence="12">Part of the Sec protein translocase complex. Interacts with the SecYEG preprotein conducting channel. Has a central role in coupling the hydrolysis of ATP to the transfer of proteins into and across the cell membrane, serving as an ATP-driven molecular motor driving the stepwise translocation of polypeptide chains across the membrane.</text>
</comment>
<dbReference type="PANTHER" id="PTHR30612">
    <property type="entry name" value="SECA INNER MEMBRANE COMPONENT OF SEC PROTEIN SECRETION SYSTEM"/>
    <property type="match status" value="1"/>
</dbReference>
<evidence type="ECO:0000256" key="1">
    <source>
        <dbReference type="ARBA" id="ARBA00004170"/>
    </source>
</evidence>
<sequence>MLKKMNMDKLALNAHGINYSDYDIIDYRELLEDIKRTNLKSESDSSLKKISAEILNQARDWATHLDDLLPRAYALVFETAKRVLGLTAFDVQIIAGAAMHHGKLVELQTGEGKTLAAVFPAYLNALTGRGVHVLTANDYLARRDAGWMGPVYTFLGLTTGFINEGMAKEARRKAYACDITYITAKEAGFDYLRDCLCYEVNELVQREFNFAIVDEADSILIDESRIPLIISENVPVAQGTREEITNIVGMLEAGVDYDTDEASRNVYLTDQGTNRVEKLLGCGNIYAEENYELLIELNCALHAGTLLRRDVDYIVQDGRVELVDELTGRVADKRVWPDGLQAAIESKEGITSFSKGRILGTITVQHFMENYRRICGMTATAKTSEGEFKEFYNLDVVAIPPNRPCIRIDYQDAVFTHLQAKYEALTAEIKRTHATGRPILVGTASIEESEKLADTLQKAGIKCNVLNAKNDELEAGIIAQAGTLGAVTVSTNMAGRGTDIRLGGDLEKEREKVVGLGGLYVIATNKYESRRIDDQLRGRAGRQGDPGSSRFFVSLEDDLFKKYGNSTLISSMRRMKKQEGPIDNPIYLRSTEKVQKVAEGQNASIRGFLWRYSYIIEEQRKIIYKRRRDILFGRVGIYLLEEMAPEQYRLALKYVDASALKKVEKYIFLYHIDQCWAEYLARVNCIREGIHLVNIGGMNPLEEYNRIVIEEYRNLNQMIDDEAINAFNQMDFSGGRVDLSGAGIKAPASTWTYQVTDNPFSDDLGMLLANSRNIGLAGIGMILMWPVLLFGLIYNRFRKNKHIK</sequence>
<dbReference type="InterPro" id="IPR011116">
    <property type="entry name" value="SecA_Wing/Scaffold"/>
</dbReference>
<dbReference type="InterPro" id="IPR011130">
    <property type="entry name" value="SecA_preprotein_X-link_dom"/>
</dbReference>
<evidence type="ECO:0000256" key="7">
    <source>
        <dbReference type="ARBA" id="ARBA00022840"/>
    </source>
</evidence>
<evidence type="ECO:0000313" key="18">
    <source>
        <dbReference type="Proteomes" id="UP000253034"/>
    </source>
</evidence>
<feature type="transmembrane region" description="Helical" evidence="13">
    <location>
        <begin position="774"/>
        <end position="794"/>
    </location>
</feature>
<feature type="binding site" evidence="12">
    <location>
        <position position="92"/>
    </location>
    <ligand>
        <name>ATP</name>
        <dbReference type="ChEBI" id="CHEBI:30616"/>
    </ligand>
</feature>
<evidence type="ECO:0000256" key="2">
    <source>
        <dbReference type="ARBA" id="ARBA00007650"/>
    </source>
</evidence>
<keyword evidence="5 12" id="KW-0963">Cytoplasm</keyword>
<dbReference type="SUPFAM" id="SSF81767">
    <property type="entry name" value="Pre-protein crosslinking domain of SecA"/>
    <property type="match status" value="1"/>
</dbReference>
<keyword evidence="6 12" id="KW-0547">Nucleotide-binding</keyword>
<evidence type="ECO:0000256" key="6">
    <source>
        <dbReference type="ARBA" id="ARBA00022741"/>
    </source>
</evidence>
<feature type="domain" description="Helicase ATP-binding" evidence="14">
    <location>
        <begin position="94"/>
        <end position="231"/>
    </location>
</feature>
<keyword evidence="3 12" id="KW-0813">Transport</keyword>
<gene>
    <name evidence="12" type="primary">secA</name>
    <name evidence="17" type="ORF">DFR58_10964</name>
</gene>
<keyword evidence="9 12" id="KW-1278">Translocase</keyword>
<feature type="binding site" evidence="12">
    <location>
        <position position="499"/>
    </location>
    <ligand>
        <name>ATP</name>
        <dbReference type="ChEBI" id="CHEBI:30616"/>
    </ligand>
</feature>
<dbReference type="Pfam" id="PF07517">
    <property type="entry name" value="SecA_DEAD"/>
    <property type="match status" value="1"/>
</dbReference>
<protein>
    <recommendedName>
        <fullName evidence="12">Protein translocase subunit SecA</fullName>
        <ecNumber evidence="12">7.4.2.8</ecNumber>
    </recommendedName>
</protein>
<keyword evidence="11 12" id="KW-0472">Membrane</keyword>
<keyword evidence="13" id="KW-1133">Transmembrane helix</keyword>
<dbReference type="OrthoDB" id="9805579at2"/>
<name>A0A369B8H1_9FIRM</name>
<dbReference type="InterPro" id="IPR020937">
    <property type="entry name" value="SecA_CS"/>
</dbReference>
<keyword evidence="7 12" id="KW-0067">ATP-binding</keyword>
<reference evidence="17 18" key="1">
    <citation type="submission" date="2018-07" db="EMBL/GenBank/DDBJ databases">
        <title>Genomic Encyclopedia of Type Strains, Phase IV (KMG-IV): sequencing the most valuable type-strain genomes for metagenomic binning, comparative biology and taxonomic classification.</title>
        <authorList>
            <person name="Goeker M."/>
        </authorList>
    </citation>
    <scope>NUCLEOTIDE SEQUENCE [LARGE SCALE GENOMIC DNA]</scope>
    <source>
        <strain evidence="17 18">DSM 27016</strain>
    </source>
</reference>
<evidence type="ECO:0000259" key="15">
    <source>
        <dbReference type="PROSITE" id="PS51194"/>
    </source>
</evidence>
<evidence type="ECO:0000256" key="10">
    <source>
        <dbReference type="ARBA" id="ARBA00023010"/>
    </source>
</evidence>
<evidence type="ECO:0000256" key="12">
    <source>
        <dbReference type="HAMAP-Rule" id="MF_01382"/>
    </source>
</evidence>
<dbReference type="PROSITE" id="PS51192">
    <property type="entry name" value="HELICASE_ATP_BIND_1"/>
    <property type="match status" value="1"/>
</dbReference>
<evidence type="ECO:0000256" key="11">
    <source>
        <dbReference type="ARBA" id="ARBA00023136"/>
    </source>
</evidence>
<dbReference type="InterPro" id="IPR014001">
    <property type="entry name" value="Helicase_ATP-bd"/>
</dbReference>
<evidence type="ECO:0000256" key="3">
    <source>
        <dbReference type="ARBA" id="ARBA00022448"/>
    </source>
</evidence>
<dbReference type="SMART" id="SM00957">
    <property type="entry name" value="SecA_DEAD"/>
    <property type="match status" value="1"/>
</dbReference>
<dbReference type="EC" id="7.4.2.8" evidence="12"/>
<dbReference type="InterPro" id="IPR036266">
    <property type="entry name" value="SecA_Wing/Scaffold_sf"/>
</dbReference>
<dbReference type="CDD" id="cd17928">
    <property type="entry name" value="DEXDc_SecA"/>
    <property type="match status" value="1"/>
</dbReference>
<dbReference type="GO" id="GO:0008564">
    <property type="term" value="F:protein-exporting ATPase activity"/>
    <property type="evidence" value="ECO:0007669"/>
    <property type="project" value="UniProtKB-EC"/>
</dbReference>
<evidence type="ECO:0000259" key="16">
    <source>
        <dbReference type="PROSITE" id="PS51196"/>
    </source>
</evidence>
<evidence type="ECO:0000256" key="8">
    <source>
        <dbReference type="ARBA" id="ARBA00022927"/>
    </source>
</evidence>
<dbReference type="Pfam" id="PF21090">
    <property type="entry name" value="P-loop_SecA"/>
    <property type="match status" value="1"/>
</dbReference>
<dbReference type="CDD" id="cd18803">
    <property type="entry name" value="SF2_C_secA"/>
    <property type="match status" value="1"/>
</dbReference>
<evidence type="ECO:0000256" key="5">
    <source>
        <dbReference type="ARBA" id="ARBA00022490"/>
    </source>
</evidence>
<dbReference type="PANTHER" id="PTHR30612:SF0">
    <property type="entry name" value="CHLOROPLAST PROTEIN-TRANSPORTING ATPASE"/>
    <property type="match status" value="1"/>
</dbReference>
<dbReference type="GO" id="GO:0043952">
    <property type="term" value="P:protein transport by the Sec complex"/>
    <property type="evidence" value="ECO:0007669"/>
    <property type="project" value="TreeGrafter"/>
</dbReference>
<keyword evidence="18" id="KW-1185">Reference proteome</keyword>
<dbReference type="InterPro" id="IPR001650">
    <property type="entry name" value="Helicase_C-like"/>
</dbReference>
<dbReference type="GO" id="GO:0005524">
    <property type="term" value="F:ATP binding"/>
    <property type="evidence" value="ECO:0007669"/>
    <property type="project" value="UniProtKB-UniRule"/>
</dbReference>
<evidence type="ECO:0000313" key="17">
    <source>
        <dbReference type="EMBL" id="RCX16837.1"/>
    </source>
</evidence>
<dbReference type="InterPro" id="IPR011115">
    <property type="entry name" value="SecA_DEAD"/>
</dbReference>
<feature type="domain" description="Helicase C-terminal" evidence="15">
    <location>
        <begin position="417"/>
        <end position="594"/>
    </location>
</feature>
<comment type="catalytic activity">
    <reaction evidence="12">
        <text>ATP + H2O + cellular proteinSide 1 = ADP + phosphate + cellular proteinSide 2.</text>
        <dbReference type="EC" id="7.4.2.8"/>
    </reaction>
</comment>
<comment type="subunit">
    <text evidence="12">Monomer and homodimer. Part of the essential Sec protein translocation apparatus which comprises SecA, SecYEG and auxiliary proteins SecDF. Other proteins may also be involved.</text>
</comment>
<dbReference type="InterPro" id="IPR014018">
    <property type="entry name" value="SecA_motor_DEAD"/>
</dbReference>
<dbReference type="InterPro" id="IPR044722">
    <property type="entry name" value="SecA_SF2_C"/>
</dbReference>
<evidence type="ECO:0000256" key="4">
    <source>
        <dbReference type="ARBA" id="ARBA00022475"/>
    </source>
</evidence>
<organism evidence="17 18">
    <name type="scientific">Anaerobacterium chartisolvens</name>
    <dbReference type="NCBI Taxonomy" id="1297424"/>
    <lineage>
        <taxon>Bacteria</taxon>
        <taxon>Bacillati</taxon>
        <taxon>Bacillota</taxon>
        <taxon>Clostridia</taxon>
        <taxon>Eubacteriales</taxon>
        <taxon>Oscillospiraceae</taxon>
        <taxon>Anaerobacterium</taxon>
    </lineage>
</organism>
<evidence type="ECO:0000259" key="14">
    <source>
        <dbReference type="PROSITE" id="PS51192"/>
    </source>
</evidence>
<comment type="similarity">
    <text evidence="2 12">Belongs to the SecA family.</text>
</comment>
<dbReference type="GO" id="GO:0017038">
    <property type="term" value="P:protein import"/>
    <property type="evidence" value="ECO:0007669"/>
    <property type="project" value="InterPro"/>
</dbReference>
<dbReference type="NCBIfam" id="TIGR04221">
    <property type="entry name" value="SecA2_Mycobac"/>
    <property type="match status" value="1"/>
</dbReference>
<dbReference type="PROSITE" id="PS01312">
    <property type="entry name" value="SECA"/>
    <property type="match status" value="1"/>
</dbReference>
<dbReference type="Pfam" id="PF07516">
    <property type="entry name" value="SecA_SW"/>
    <property type="match status" value="2"/>
</dbReference>
<dbReference type="SUPFAM" id="SSF81886">
    <property type="entry name" value="Helical scaffold and wing domains of SecA"/>
    <property type="match status" value="1"/>
</dbReference>
<evidence type="ECO:0000256" key="13">
    <source>
        <dbReference type="SAM" id="Phobius"/>
    </source>
</evidence>
<dbReference type="GO" id="GO:0006605">
    <property type="term" value="P:protein targeting"/>
    <property type="evidence" value="ECO:0007669"/>
    <property type="project" value="UniProtKB-UniRule"/>
</dbReference>
<dbReference type="Gene3D" id="3.40.50.300">
    <property type="entry name" value="P-loop containing nucleotide triphosphate hydrolases"/>
    <property type="match status" value="3"/>
</dbReference>
<dbReference type="HAMAP" id="MF_01382">
    <property type="entry name" value="SecA"/>
    <property type="match status" value="1"/>
</dbReference>
<comment type="subcellular location">
    <subcellularLocation>
        <location evidence="12">Cell membrane</location>
        <topology evidence="12">Peripheral membrane protein</topology>
        <orientation evidence="12">Cytoplasmic side</orientation>
    </subcellularLocation>
    <subcellularLocation>
        <location evidence="12">Cytoplasm</location>
    </subcellularLocation>
    <subcellularLocation>
        <location evidence="1">Membrane</location>
        <topology evidence="1">Peripheral membrane protein</topology>
    </subcellularLocation>
    <text evidence="12">Distribution is 50-50.</text>
</comment>
<dbReference type="PROSITE" id="PS51196">
    <property type="entry name" value="SECA_MOTOR_DEAD"/>
    <property type="match status" value="1"/>
</dbReference>
<dbReference type="Proteomes" id="UP000253034">
    <property type="component" value="Unassembled WGS sequence"/>
</dbReference>
<proteinExistence type="inferred from homology"/>
<dbReference type="SMART" id="SM00958">
    <property type="entry name" value="SecA_PP_bind"/>
    <property type="match status" value="1"/>
</dbReference>
<feature type="binding site" evidence="12">
    <location>
        <begin position="110"/>
        <end position="114"/>
    </location>
    <ligand>
        <name>ATP</name>
        <dbReference type="ChEBI" id="CHEBI:30616"/>
    </ligand>
</feature>
<keyword evidence="10 12" id="KW-0811">Translocation</keyword>
<dbReference type="GO" id="GO:0031522">
    <property type="term" value="C:cell envelope Sec protein transport complex"/>
    <property type="evidence" value="ECO:0007669"/>
    <property type="project" value="UniProtKB-ARBA"/>
</dbReference>
<evidence type="ECO:0000256" key="9">
    <source>
        <dbReference type="ARBA" id="ARBA00022967"/>
    </source>
</evidence>
<dbReference type="SUPFAM" id="SSF52540">
    <property type="entry name" value="P-loop containing nucleoside triphosphate hydrolases"/>
    <property type="match status" value="2"/>
</dbReference>
<dbReference type="Gene3D" id="3.90.1440.10">
    <property type="entry name" value="SecA, preprotein cross-linking domain"/>
    <property type="match status" value="1"/>
</dbReference>
<dbReference type="InterPro" id="IPR000185">
    <property type="entry name" value="SecA"/>
</dbReference>
<dbReference type="PROSITE" id="PS51194">
    <property type="entry name" value="HELICASE_CTER"/>
    <property type="match status" value="1"/>
</dbReference>
<dbReference type="InterPro" id="IPR036670">
    <property type="entry name" value="SecA_X-link_sf"/>
</dbReference>
<dbReference type="RefSeq" id="WP_114297667.1">
    <property type="nucleotide sequence ID" value="NZ_QPJT01000009.1"/>
</dbReference>
<dbReference type="InterPro" id="IPR027417">
    <property type="entry name" value="P-loop_NTPase"/>
</dbReference>
<dbReference type="GO" id="GO:0005886">
    <property type="term" value="C:plasma membrane"/>
    <property type="evidence" value="ECO:0007669"/>
    <property type="project" value="UniProtKB-SubCell"/>
</dbReference>
<keyword evidence="8 12" id="KW-0653">Protein transport</keyword>
<dbReference type="FunFam" id="3.40.50.300:FF:000113">
    <property type="entry name" value="Preprotein translocase subunit SecA"/>
    <property type="match status" value="1"/>
</dbReference>
<accession>A0A369B8H1</accession>
<dbReference type="EMBL" id="QPJT01000009">
    <property type="protein sequence ID" value="RCX16837.1"/>
    <property type="molecule type" value="Genomic_DNA"/>
</dbReference>
<dbReference type="Pfam" id="PF01043">
    <property type="entry name" value="SecA_PP_bind"/>
    <property type="match status" value="1"/>
</dbReference>
<keyword evidence="4 12" id="KW-1003">Cell membrane</keyword>
<dbReference type="Gene3D" id="1.10.3060.10">
    <property type="entry name" value="Helical scaffold and wing domains of SecA"/>
    <property type="match status" value="1"/>
</dbReference>
<dbReference type="GO" id="GO:0065002">
    <property type="term" value="P:intracellular protein transmembrane transport"/>
    <property type="evidence" value="ECO:0007669"/>
    <property type="project" value="UniProtKB-UniRule"/>
</dbReference>
<comment type="caution">
    <text evidence="17">The sequence shown here is derived from an EMBL/GenBank/DDBJ whole genome shotgun (WGS) entry which is preliminary data.</text>
</comment>
<dbReference type="PRINTS" id="PR00906">
    <property type="entry name" value="SECA"/>
</dbReference>
<dbReference type="GO" id="GO:0005829">
    <property type="term" value="C:cytosol"/>
    <property type="evidence" value="ECO:0007669"/>
    <property type="project" value="TreeGrafter"/>
</dbReference>
<feature type="domain" description="SecA family profile" evidence="16">
    <location>
        <begin position="1"/>
        <end position="584"/>
    </location>
</feature>
<dbReference type="InterPro" id="IPR026389">
    <property type="entry name" value="SecA_Actinobact-type"/>
</dbReference>